<dbReference type="InterPro" id="IPR022742">
    <property type="entry name" value="Hydrolase_4"/>
</dbReference>
<dbReference type="InterPro" id="IPR029058">
    <property type="entry name" value="AB_hydrolase_fold"/>
</dbReference>
<feature type="domain" description="Serine aminopeptidase S33" evidence="1">
    <location>
        <begin position="24"/>
        <end position="256"/>
    </location>
</feature>
<dbReference type="Pfam" id="PF12146">
    <property type="entry name" value="Hydrolase_4"/>
    <property type="match status" value="1"/>
</dbReference>
<dbReference type="Proteomes" id="UP000474296">
    <property type="component" value="Unassembled WGS sequence"/>
</dbReference>
<dbReference type="SUPFAM" id="SSF53474">
    <property type="entry name" value="alpha/beta-Hydrolases"/>
    <property type="match status" value="1"/>
</dbReference>
<keyword evidence="2" id="KW-0378">Hydrolase</keyword>
<keyword evidence="3" id="KW-1185">Reference proteome</keyword>
<evidence type="ECO:0000259" key="1">
    <source>
        <dbReference type="Pfam" id="PF12146"/>
    </source>
</evidence>
<evidence type="ECO:0000313" key="2">
    <source>
        <dbReference type="EMBL" id="NER16357.1"/>
    </source>
</evidence>
<accession>A0A6M0CLQ6</accession>
<dbReference type="InterPro" id="IPR051044">
    <property type="entry name" value="MAG_DAG_Lipase"/>
</dbReference>
<dbReference type="PANTHER" id="PTHR11614">
    <property type="entry name" value="PHOSPHOLIPASE-RELATED"/>
    <property type="match status" value="1"/>
</dbReference>
<dbReference type="RefSeq" id="WP_164029632.1">
    <property type="nucleotide sequence ID" value="NZ_JAABOQ010000002.1"/>
</dbReference>
<dbReference type="EMBL" id="JAABOQ010000002">
    <property type="protein sequence ID" value="NER16357.1"/>
    <property type="molecule type" value="Genomic_DNA"/>
</dbReference>
<comment type="caution">
    <text evidence="2">The sequence shown here is derived from an EMBL/GenBank/DDBJ whole genome shotgun (WGS) entry which is preliminary data.</text>
</comment>
<sequence>MKHQEFFLKKYHKQIFAQSWSPDRPKAVILLVHGFGEHSTRYADFVVPTLVENEYAIFTYDNIGHGKSTGKRGDCESYEQLMAILNDAYDEVRERFVDLPVFLYGHSLGGNLVINYTLRIEPGVKGTIASSPYLRLAFKPPKWKMSIGKLFYKIAPSITLSAGLEVNHLTRDKAEVKKYENDPLVHDNVSPMYSFPIMEAGEWAISNADHLKTPMFVAHGTGDKVTSHKASEEFANGSPKATIRLFDGGYHEMHNDFHKQDFMDALITWMNKQL</sequence>
<reference evidence="2 3" key="1">
    <citation type="submission" date="2020-01" db="EMBL/GenBank/DDBJ databases">
        <title>Spongiivirga citrea KCTC 32990T.</title>
        <authorList>
            <person name="Wang G."/>
        </authorList>
    </citation>
    <scope>NUCLEOTIDE SEQUENCE [LARGE SCALE GENOMIC DNA]</scope>
    <source>
        <strain evidence="2 3">KCTC 32990</strain>
    </source>
</reference>
<organism evidence="2 3">
    <name type="scientific">Spongiivirga citrea</name>
    <dbReference type="NCBI Taxonomy" id="1481457"/>
    <lineage>
        <taxon>Bacteria</taxon>
        <taxon>Pseudomonadati</taxon>
        <taxon>Bacteroidota</taxon>
        <taxon>Flavobacteriia</taxon>
        <taxon>Flavobacteriales</taxon>
        <taxon>Flavobacteriaceae</taxon>
        <taxon>Spongiivirga</taxon>
    </lineage>
</organism>
<gene>
    <name evidence="2" type="ORF">GWK10_04005</name>
</gene>
<dbReference type="AlphaFoldDB" id="A0A6M0CLQ6"/>
<dbReference type="GO" id="GO:0016787">
    <property type="term" value="F:hydrolase activity"/>
    <property type="evidence" value="ECO:0007669"/>
    <property type="project" value="UniProtKB-KW"/>
</dbReference>
<dbReference type="Gene3D" id="3.40.50.1820">
    <property type="entry name" value="alpha/beta hydrolase"/>
    <property type="match status" value="1"/>
</dbReference>
<evidence type="ECO:0000313" key="3">
    <source>
        <dbReference type="Proteomes" id="UP000474296"/>
    </source>
</evidence>
<proteinExistence type="predicted"/>
<protein>
    <submittedName>
        <fullName evidence="2">Alpha/beta fold hydrolase</fullName>
    </submittedName>
</protein>
<name>A0A6M0CLQ6_9FLAO</name>